<feature type="domain" description="Aldehyde dehydrogenase" evidence="2">
    <location>
        <begin position="26"/>
        <end position="485"/>
    </location>
</feature>
<evidence type="ECO:0000313" key="4">
    <source>
        <dbReference type="Proteomes" id="UP001227230"/>
    </source>
</evidence>
<keyword evidence="4" id="KW-1185">Reference proteome</keyword>
<keyword evidence="1" id="KW-0560">Oxidoreductase</keyword>
<dbReference type="SUPFAM" id="SSF53720">
    <property type="entry name" value="ALDH-like"/>
    <property type="match status" value="1"/>
</dbReference>
<dbReference type="InterPro" id="IPR016163">
    <property type="entry name" value="Ald_DH_C"/>
</dbReference>
<reference evidence="3 4" key="1">
    <citation type="journal article" date="2023" name="Hortic Res">
        <title>The complete reference genome for grapevine (Vitis vinifera L.) genetics and breeding.</title>
        <authorList>
            <person name="Shi X."/>
            <person name="Cao S."/>
            <person name="Wang X."/>
            <person name="Huang S."/>
            <person name="Wang Y."/>
            <person name="Liu Z."/>
            <person name="Liu W."/>
            <person name="Leng X."/>
            <person name="Peng Y."/>
            <person name="Wang N."/>
            <person name="Wang Y."/>
            <person name="Ma Z."/>
            <person name="Xu X."/>
            <person name="Zhang F."/>
            <person name="Xue H."/>
            <person name="Zhong H."/>
            <person name="Wang Y."/>
            <person name="Zhang K."/>
            <person name="Velt A."/>
            <person name="Avia K."/>
            <person name="Holtgrawe D."/>
            <person name="Grimplet J."/>
            <person name="Matus J.T."/>
            <person name="Ware D."/>
            <person name="Wu X."/>
            <person name="Wang H."/>
            <person name="Liu C."/>
            <person name="Fang Y."/>
            <person name="Rustenholz C."/>
            <person name="Cheng Z."/>
            <person name="Xiao H."/>
            <person name="Zhou Y."/>
        </authorList>
    </citation>
    <scope>NUCLEOTIDE SEQUENCE [LARGE SCALE GENOMIC DNA]</scope>
    <source>
        <strain evidence="4">cv. Pinot noir / PN40024</strain>
        <tissue evidence="3">Leaf</tissue>
    </source>
</reference>
<dbReference type="Proteomes" id="UP001227230">
    <property type="component" value="Chromosome 19"/>
</dbReference>
<dbReference type="Pfam" id="PF00171">
    <property type="entry name" value="Aldedh"/>
    <property type="match status" value="1"/>
</dbReference>
<dbReference type="InterPro" id="IPR016161">
    <property type="entry name" value="Ald_DH/histidinol_DH"/>
</dbReference>
<dbReference type="PANTHER" id="PTHR43353:SF5">
    <property type="entry name" value="SUCCINATE-SEMIALDEHYDE DEHYDROGENASE, MITOCHONDRIAL"/>
    <property type="match status" value="1"/>
</dbReference>
<dbReference type="CDD" id="cd07103">
    <property type="entry name" value="ALDH_F5_SSADH_GabD"/>
    <property type="match status" value="1"/>
</dbReference>
<dbReference type="EMBL" id="CP126666">
    <property type="protein sequence ID" value="WKA13467.1"/>
    <property type="molecule type" value="Genomic_DNA"/>
</dbReference>
<dbReference type="Gene3D" id="3.40.605.10">
    <property type="entry name" value="Aldehyde Dehydrogenase, Chain A, domain 1"/>
    <property type="match status" value="1"/>
</dbReference>
<evidence type="ECO:0000313" key="3">
    <source>
        <dbReference type="EMBL" id="WKA13467.1"/>
    </source>
</evidence>
<proteinExistence type="predicted"/>
<dbReference type="InterPro" id="IPR016162">
    <property type="entry name" value="Ald_DH_N"/>
</dbReference>
<dbReference type="InterPro" id="IPR050740">
    <property type="entry name" value="Aldehyde_DH_Superfamily"/>
</dbReference>
<evidence type="ECO:0000259" key="2">
    <source>
        <dbReference type="Pfam" id="PF00171"/>
    </source>
</evidence>
<gene>
    <name evidence="3" type="ORF">VitviT2T_030763</name>
</gene>
<organism evidence="3 4">
    <name type="scientific">Vitis vinifera</name>
    <name type="common">Grape</name>
    <dbReference type="NCBI Taxonomy" id="29760"/>
    <lineage>
        <taxon>Eukaryota</taxon>
        <taxon>Viridiplantae</taxon>
        <taxon>Streptophyta</taxon>
        <taxon>Embryophyta</taxon>
        <taxon>Tracheophyta</taxon>
        <taxon>Spermatophyta</taxon>
        <taxon>Magnoliopsida</taxon>
        <taxon>eudicotyledons</taxon>
        <taxon>Gunneridae</taxon>
        <taxon>Pentapetalae</taxon>
        <taxon>rosids</taxon>
        <taxon>Vitales</taxon>
        <taxon>Vitaceae</taxon>
        <taxon>Viteae</taxon>
        <taxon>Vitis</taxon>
    </lineage>
</organism>
<dbReference type="Gene3D" id="3.40.309.10">
    <property type="entry name" value="Aldehyde Dehydrogenase, Chain A, domain 2"/>
    <property type="match status" value="1"/>
</dbReference>
<dbReference type="InterPro" id="IPR015590">
    <property type="entry name" value="Aldehyde_DH_dom"/>
</dbReference>
<evidence type="ECO:0000256" key="1">
    <source>
        <dbReference type="ARBA" id="ARBA00023002"/>
    </source>
</evidence>
<dbReference type="PANTHER" id="PTHR43353">
    <property type="entry name" value="SUCCINATE-SEMIALDEHYDE DEHYDROGENASE, MITOCHONDRIAL"/>
    <property type="match status" value="1"/>
</dbReference>
<protein>
    <recommendedName>
        <fullName evidence="2">Aldehyde dehydrogenase domain-containing protein</fullName>
    </recommendedName>
</protein>
<accession>A0ABY9E1S8</accession>
<sequence>MEAQSVITRFQNSGVFRTQGLIGGKWTEAYDGKTIQVHNPATGEVIADVPCMGQPETNDAISSAYEMFNSWSKVTAIERSQCLWKWHDLLIAHKEELGQLITLEQGKPLNEAIIEVIIAAGYLEFFAEEAKHVYSDIIPSTVADCQLFVIKQPVGVVGAITPWNFPLAMLTSKVGPALACGCTVVLEPSELTPLIAFAAAGLALEAGIPSGALNVVTGNAPDIEHALLASPKVRKITFTGLSAVEKKIMPGAGETLRKVSLEPGGNAPCIVFDDTDLGVAVKSILAVKFHNSGQTCISANRILVQEGIYEKFATAFSKAVTSLQVGDGFCEGVTQGPLINEAAVQTVESLVQDAISKGAKLLLGGKRHNLGMTFYEPTVIGDVNNKMLISRNKICGPIAALLRFKTEEEAICIANDTDEGLAAYIFTKNLQRSWRVSEVLEYGLVGVSEGLIPTVMAPVSGFKNTGLGQEGSKKGMLEYLELKYICLGNMNNI</sequence>
<name>A0ABY9E1S8_VITVI</name>